<dbReference type="SMART" id="SM00184">
    <property type="entry name" value="RING"/>
    <property type="match status" value="1"/>
</dbReference>
<feature type="domain" description="RING-type" evidence="2">
    <location>
        <begin position="204"/>
        <end position="242"/>
    </location>
</feature>
<dbReference type="InterPro" id="IPR001841">
    <property type="entry name" value="Znf_RING"/>
</dbReference>
<keyword evidence="4" id="KW-1185">Reference proteome</keyword>
<keyword evidence="1" id="KW-0863">Zinc-finger</keyword>
<dbReference type="SUPFAM" id="SSF57850">
    <property type="entry name" value="RING/U-box"/>
    <property type="match status" value="1"/>
</dbReference>
<dbReference type="PROSITE" id="PS50089">
    <property type="entry name" value="ZF_RING_2"/>
    <property type="match status" value="1"/>
</dbReference>
<evidence type="ECO:0000313" key="3">
    <source>
        <dbReference type="EMBL" id="GMH26871.1"/>
    </source>
</evidence>
<keyword evidence="1" id="KW-0862">Zinc</keyword>
<protein>
    <recommendedName>
        <fullName evidence="2">RING-type domain-containing protein</fullName>
    </recommendedName>
</protein>
<evidence type="ECO:0000313" key="4">
    <source>
        <dbReference type="Proteomes" id="UP001279734"/>
    </source>
</evidence>
<accession>A0AAD3TDJ2</accession>
<gene>
    <name evidence="3" type="ORF">Nepgr_028714</name>
</gene>
<organism evidence="3 4">
    <name type="scientific">Nepenthes gracilis</name>
    <name type="common">Slender pitcher plant</name>
    <dbReference type="NCBI Taxonomy" id="150966"/>
    <lineage>
        <taxon>Eukaryota</taxon>
        <taxon>Viridiplantae</taxon>
        <taxon>Streptophyta</taxon>
        <taxon>Embryophyta</taxon>
        <taxon>Tracheophyta</taxon>
        <taxon>Spermatophyta</taxon>
        <taxon>Magnoliopsida</taxon>
        <taxon>eudicotyledons</taxon>
        <taxon>Gunneridae</taxon>
        <taxon>Pentapetalae</taxon>
        <taxon>Caryophyllales</taxon>
        <taxon>Nepenthaceae</taxon>
        <taxon>Nepenthes</taxon>
    </lineage>
</organism>
<dbReference type="Gene3D" id="3.30.40.10">
    <property type="entry name" value="Zinc/RING finger domain, C3HC4 (zinc finger)"/>
    <property type="match status" value="1"/>
</dbReference>
<dbReference type="PANTHER" id="PTHR46629">
    <property type="entry name" value="OS01G0917900 PROTEIN"/>
    <property type="match status" value="1"/>
</dbReference>
<comment type="caution">
    <text evidence="3">The sequence shown here is derived from an EMBL/GenBank/DDBJ whole genome shotgun (WGS) entry which is preliminary data.</text>
</comment>
<dbReference type="EMBL" id="BSYO01000032">
    <property type="protein sequence ID" value="GMH26871.1"/>
    <property type="molecule type" value="Genomic_DNA"/>
</dbReference>
<name>A0AAD3TDJ2_NEPGR</name>
<evidence type="ECO:0000259" key="2">
    <source>
        <dbReference type="PROSITE" id="PS50089"/>
    </source>
</evidence>
<evidence type="ECO:0000256" key="1">
    <source>
        <dbReference type="PROSITE-ProRule" id="PRU00175"/>
    </source>
</evidence>
<keyword evidence="1" id="KW-0479">Metal-binding</keyword>
<dbReference type="CDD" id="cd16449">
    <property type="entry name" value="RING-HC"/>
    <property type="match status" value="1"/>
</dbReference>
<proteinExistence type="predicted"/>
<dbReference type="GO" id="GO:0008270">
    <property type="term" value="F:zinc ion binding"/>
    <property type="evidence" value="ECO:0007669"/>
    <property type="project" value="UniProtKB-KW"/>
</dbReference>
<dbReference type="InterPro" id="IPR013083">
    <property type="entry name" value="Znf_RING/FYVE/PHD"/>
</dbReference>
<dbReference type="AlphaFoldDB" id="A0AAD3TDJ2"/>
<sequence>MSVGVGDDALRLRVHGIPAPAEERETRTLLDLLTEKLDGVDRRRGGGWASLKQRLRLKGMACCGATRADRSSPPGAFTIREDVGEERRQEPPQVDVVELREVQAPPEGTTDQGCEVQVPAASGMSLATALAAERQVRPVVPSTPSSIGGGDAAVYGEITGTIIGDGNLTVPGTPSSASLMRLLEESDGGDEERESAGVGCDSMCCVCMERTKGAAFVPCGHTFCRVCSRELRLNRDTCPLCSRPILDILDLF</sequence>
<dbReference type="Pfam" id="PF13920">
    <property type="entry name" value="zf-C3HC4_3"/>
    <property type="match status" value="1"/>
</dbReference>
<dbReference type="Proteomes" id="UP001279734">
    <property type="component" value="Unassembled WGS sequence"/>
</dbReference>
<reference evidence="3" key="1">
    <citation type="submission" date="2023-05" db="EMBL/GenBank/DDBJ databases">
        <title>Nepenthes gracilis genome sequencing.</title>
        <authorList>
            <person name="Fukushima K."/>
        </authorList>
    </citation>
    <scope>NUCLEOTIDE SEQUENCE</scope>
    <source>
        <strain evidence="3">SING2019-196</strain>
    </source>
</reference>